<name>E1ZHB5_CHLVA</name>
<dbReference type="InterPro" id="IPR044282">
    <property type="entry name" value="ABAP1/ARIA"/>
</dbReference>
<dbReference type="OrthoDB" id="29145at2759"/>
<proteinExistence type="predicted"/>
<dbReference type="AlphaFoldDB" id="E1ZHB5"/>
<dbReference type="GeneID" id="17354320"/>
<dbReference type="InterPro" id="IPR011989">
    <property type="entry name" value="ARM-like"/>
</dbReference>
<dbReference type="eggNOG" id="KOG0167">
    <property type="taxonomic scope" value="Eukaryota"/>
</dbReference>
<dbReference type="SUPFAM" id="SSF54695">
    <property type="entry name" value="POZ domain"/>
    <property type="match status" value="1"/>
</dbReference>
<dbReference type="RefSeq" id="XP_005847199.1">
    <property type="nucleotide sequence ID" value="XM_005847137.1"/>
</dbReference>
<organism evidence="5">
    <name type="scientific">Chlorella variabilis</name>
    <name type="common">Green alga</name>
    <dbReference type="NCBI Taxonomy" id="554065"/>
    <lineage>
        <taxon>Eukaryota</taxon>
        <taxon>Viridiplantae</taxon>
        <taxon>Chlorophyta</taxon>
        <taxon>core chlorophytes</taxon>
        <taxon>Trebouxiophyceae</taxon>
        <taxon>Chlorellales</taxon>
        <taxon>Chlorellaceae</taxon>
        <taxon>Chlorella clade</taxon>
        <taxon>Chlorella</taxon>
    </lineage>
</organism>
<gene>
    <name evidence="4" type="ORF">CHLNCDRAFT_134999</name>
</gene>
<evidence type="ECO:0000259" key="3">
    <source>
        <dbReference type="PROSITE" id="PS50097"/>
    </source>
</evidence>
<keyword evidence="5" id="KW-1185">Reference proteome</keyword>
<dbReference type="Gene3D" id="3.30.710.10">
    <property type="entry name" value="Potassium Channel Kv1.1, Chain A"/>
    <property type="match status" value="1"/>
</dbReference>
<dbReference type="Gene3D" id="1.25.10.10">
    <property type="entry name" value="Leucine-rich Repeat Variant"/>
    <property type="match status" value="2"/>
</dbReference>
<dbReference type="InterPro" id="IPR000210">
    <property type="entry name" value="BTB/POZ_dom"/>
</dbReference>
<protein>
    <recommendedName>
        <fullName evidence="3">BTB domain-containing protein</fullName>
    </recommendedName>
</protein>
<dbReference type="InterPro" id="IPR058678">
    <property type="entry name" value="ARM_PUB"/>
</dbReference>
<dbReference type="Pfam" id="PF25598">
    <property type="entry name" value="ARM_PUB"/>
    <property type="match status" value="1"/>
</dbReference>
<dbReference type="PANTHER" id="PTHR46710">
    <property type="entry name" value="ARM REPEAT PROTEIN INTERACTING WITH ABF2"/>
    <property type="match status" value="1"/>
</dbReference>
<dbReference type="FunCoup" id="E1ZHB5">
    <property type="interactions" value="497"/>
</dbReference>
<accession>E1ZHB5</accession>
<dbReference type="InterPro" id="IPR016024">
    <property type="entry name" value="ARM-type_fold"/>
</dbReference>
<dbReference type="InterPro" id="IPR000225">
    <property type="entry name" value="Armadillo"/>
</dbReference>
<dbReference type="STRING" id="554065.E1ZHB5"/>
<dbReference type="Proteomes" id="UP000008141">
    <property type="component" value="Unassembled WGS sequence"/>
</dbReference>
<dbReference type="PROSITE" id="PS50097">
    <property type="entry name" value="BTB"/>
    <property type="match status" value="1"/>
</dbReference>
<dbReference type="PANTHER" id="PTHR46710:SF1">
    <property type="entry name" value="ARM REPEAT PROTEIN INTERACTING WITH ABF2"/>
    <property type="match status" value="1"/>
</dbReference>
<feature type="repeat" description="ARM" evidence="2">
    <location>
        <begin position="88"/>
        <end position="115"/>
    </location>
</feature>
<dbReference type="SUPFAM" id="SSF48371">
    <property type="entry name" value="ARM repeat"/>
    <property type="match status" value="1"/>
</dbReference>
<dbReference type="SMART" id="SM00185">
    <property type="entry name" value="ARM"/>
    <property type="match status" value="5"/>
</dbReference>
<dbReference type="PROSITE" id="PS50176">
    <property type="entry name" value="ARM_REPEAT"/>
    <property type="match status" value="4"/>
</dbReference>
<dbReference type="OMA" id="HPPMEEN"/>
<reference evidence="4 5" key="1">
    <citation type="journal article" date="2010" name="Plant Cell">
        <title>The Chlorella variabilis NC64A genome reveals adaptation to photosymbiosis, coevolution with viruses, and cryptic sex.</title>
        <authorList>
            <person name="Blanc G."/>
            <person name="Duncan G."/>
            <person name="Agarkova I."/>
            <person name="Borodovsky M."/>
            <person name="Gurnon J."/>
            <person name="Kuo A."/>
            <person name="Lindquist E."/>
            <person name="Lucas S."/>
            <person name="Pangilinan J."/>
            <person name="Polle J."/>
            <person name="Salamov A."/>
            <person name="Terry A."/>
            <person name="Yamada T."/>
            <person name="Dunigan D.D."/>
            <person name="Grigoriev I.V."/>
            <person name="Claverie J.M."/>
            <person name="Van Etten J.L."/>
        </authorList>
    </citation>
    <scope>NUCLEOTIDE SEQUENCE [LARGE SCALE GENOMIC DNA]</scope>
    <source>
        <strain evidence="4 5">NC64A</strain>
    </source>
</reference>
<evidence type="ECO:0000256" key="1">
    <source>
        <dbReference type="ARBA" id="ARBA00004906"/>
    </source>
</evidence>
<dbReference type="KEGG" id="cvr:CHLNCDRAFT_134999"/>
<evidence type="ECO:0000313" key="5">
    <source>
        <dbReference type="Proteomes" id="UP000008141"/>
    </source>
</evidence>
<dbReference type="InterPro" id="IPR011333">
    <property type="entry name" value="SKP1/BTB/POZ_sf"/>
</dbReference>
<feature type="domain" description="BTB" evidence="3">
    <location>
        <begin position="405"/>
        <end position="472"/>
    </location>
</feature>
<dbReference type="Pfam" id="PF00651">
    <property type="entry name" value="BTB"/>
    <property type="match status" value="1"/>
</dbReference>
<evidence type="ECO:0000256" key="2">
    <source>
        <dbReference type="PROSITE-ProRule" id="PRU00259"/>
    </source>
</evidence>
<feature type="repeat" description="ARM" evidence="2">
    <location>
        <begin position="213"/>
        <end position="255"/>
    </location>
</feature>
<dbReference type="InParanoid" id="E1ZHB5"/>
<comment type="pathway">
    <text evidence="1">Protein modification; protein ubiquitination.</text>
</comment>
<sequence length="577" mass="63334">MIRRYAGRNDVHLTGVPAQTCRRTSDAITNLAHENNGIKNRVRQEGGIPPLVSLLHSVDPKVQRAVAGSLRTLAFKNDENKNIIVDLGSLPLLIQMLRAEDTTIHYEAVGVIGNLVHSSAVIKKRVLEEGALQPVINLLSSSCTDSQREAALLLGQFATAEGDYKHKIVQRGAVPPLIEMLSNDDNQLREMAAFALGRLAQNSDNQAGIVAQGGLPPLLDLLETCQSNLQHNAAFALYGLSDNEDNLLEFVREGAVQRIHECELVVQASKDCVNKLTKRLQDKLSTRILGQIMYVMQSSQAAGKQRIAVALSQLTSKEQPSGAQLRLIFLEKKALDVLLDMVQDPHMPVDMQRSAAKSLYRLAESCGAADRASVDDIMPKEPTVGGGRGEQTLLGVAYVNNPKSSDVTFVVEGRPFHAHRAGLLGSSEIFRTMFDGHYREKDASTIPIPNIRWEVFEKMMVCIYTGKVEVTPDLAQELLEVADQYMLETLKHLCEQAITDQLAPDNVSAAYDLADNYNAPELSKQCALYCLREQPEMVKGGSKTTPASYAIVMQKMAPRLREAVTDAINEKSNAMVS</sequence>
<feature type="repeat" description="ARM" evidence="2">
    <location>
        <begin position="172"/>
        <end position="214"/>
    </location>
</feature>
<evidence type="ECO:0000313" key="4">
    <source>
        <dbReference type="EMBL" id="EFN55097.1"/>
    </source>
</evidence>
<dbReference type="EMBL" id="GL433846">
    <property type="protein sequence ID" value="EFN55097.1"/>
    <property type="molecule type" value="Genomic_DNA"/>
</dbReference>
<feature type="repeat" description="ARM" evidence="2">
    <location>
        <begin position="46"/>
        <end position="88"/>
    </location>
</feature>
<dbReference type="SMART" id="SM00225">
    <property type="entry name" value="BTB"/>
    <property type="match status" value="1"/>
</dbReference>